<keyword evidence="14" id="KW-1185">Reference proteome</keyword>
<dbReference type="HOGENOM" id="CLU_001570_22_0_1"/>
<dbReference type="STRING" id="28377.ENSACAP00000014582"/>
<dbReference type="PANTHER" id="PTHR24289:SF21">
    <property type="entry name" value="CYTOCHROME P450 1A"/>
    <property type="match status" value="1"/>
</dbReference>
<dbReference type="SUPFAM" id="SSF48264">
    <property type="entry name" value="Cytochrome P450"/>
    <property type="match status" value="1"/>
</dbReference>
<dbReference type="GO" id="GO:0005789">
    <property type="term" value="C:endoplasmic reticulum membrane"/>
    <property type="evidence" value="ECO:0007669"/>
    <property type="project" value="UniProtKB-SubCell"/>
</dbReference>
<dbReference type="eggNOG" id="KOG0156">
    <property type="taxonomic scope" value="Eukaryota"/>
</dbReference>
<dbReference type="InParanoid" id="H9GLK8"/>
<dbReference type="Pfam" id="PF00067">
    <property type="entry name" value="p450"/>
    <property type="match status" value="1"/>
</dbReference>
<name>H9GLK8_ANOCA</name>
<reference evidence="13" key="1">
    <citation type="submission" date="2009-12" db="EMBL/GenBank/DDBJ databases">
        <title>The Genome Sequence of Anolis carolinensis (Green Anole Lizard).</title>
        <authorList>
            <consortium name="The Genome Sequencing Platform"/>
            <person name="Di Palma F."/>
            <person name="Alfoldi J."/>
            <person name="Heiman D."/>
            <person name="Young S."/>
            <person name="Grabherr M."/>
            <person name="Johnson J."/>
            <person name="Lander E.S."/>
            <person name="Lindblad-Toh K."/>
        </authorList>
    </citation>
    <scope>NUCLEOTIDE SEQUENCE [LARGE SCALE GENOMIC DNA]</scope>
    <source>
        <strain evidence="13">JBL SC #1</strain>
    </source>
</reference>
<evidence type="ECO:0000256" key="6">
    <source>
        <dbReference type="ARBA" id="ARBA00022848"/>
    </source>
</evidence>
<keyword evidence="5 11" id="KW-0256">Endoplasmic reticulum</keyword>
<dbReference type="GO" id="GO:0016712">
    <property type="term" value="F:oxidoreductase activity, acting on paired donors, with incorporation or reduction of molecular oxygen, reduced flavin or flavoprotein as one donor, and incorporation of one atom of oxygen"/>
    <property type="evidence" value="ECO:0000318"/>
    <property type="project" value="GO_Central"/>
</dbReference>
<evidence type="ECO:0000256" key="7">
    <source>
        <dbReference type="ARBA" id="ARBA00023002"/>
    </source>
</evidence>
<dbReference type="GO" id="GO:0009404">
    <property type="term" value="P:toxin metabolic process"/>
    <property type="evidence" value="ECO:0000318"/>
    <property type="project" value="GO_Central"/>
</dbReference>
<comment type="cofactor">
    <cofactor evidence="1 11">
        <name>heme</name>
        <dbReference type="ChEBI" id="CHEBI:30413"/>
    </cofactor>
</comment>
<dbReference type="GO" id="GO:0005506">
    <property type="term" value="F:iron ion binding"/>
    <property type="evidence" value="ECO:0007669"/>
    <property type="project" value="UniProtKB-UniRule"/>
</dbReference>
<dbReference type="Proteomes" id="UP000001646">
    <property type="component" value="Unplaced"/>
</dbReference>
<evidence type="ECO:0000256" key="12">
    <source>
        <dbReference type="SAM" id="Phobius"/>
    </source>
</evidence>
<dbReference type="GeneTree" id="ENSGT00950000183037"/>
<dbReference type="InterPro" id="IPR001128">
    <property type="entry name" value="Cyt_P450"/>
</dbReference>
<dbReference type="GO" id="GO:0008395">
    <property type="term" value="F:steroid hydroxylase activity"/>
    <property type="evidence" value="ECO:0000318"/>
    <property type="project" value="GO_Central"/>
</dbReference>
<dbReference type="FunFam" id="1.10.630.10:FF:000238">
    <property type="entry name" value="Cytochrome P450 2A6"/>
    <property type="match status" value="1"/>
</dbReference>
<keyword evidence="6 11" id="KW-0492">Microsome</keyword>
<dbReference type="GO" id="GO:0020037">
    <property type="term" value="F:heme binding"/>
    <property type="evidence" value="ECO:0007669"/>
    <property type="project" value="UniProtKB-UniRule"/>
</dbReference>
<reference evidence="13" key="3">
    <citation type="submission" date="2025-09" db="UniProtKB">
        <authorList>
            <consortium name="Ensembl"/>
        </authorList>
    </citation>
    <scope>IDENTIFICATION</scope>
</reference>
<keyword evidence="12" id="KW-0812">Transmembrane</keyword>
<dbReference type="PANTHER" id="PTHR24289">
    <property type="entry name" value="STEROID 17-ALPHA-HYDROXYLASE/17,20 LYASE"/>
    <property type="match status" value="1"/>
</dbReference>
<dbReference type="Gene3D" id="1.10.630.10">
    <property type="entry name" value="Cytochrome P450"/>
    <property type="match status" value="1"/>
</dbReference>
<evidence type="ECO:0000256" key="10">
    <source>
        <dbReference type="ARBA" id="ARBA00023136"/>
    </source>
</evidence>
<dbReference type="InterPro" id="IPR008066">
    <property type="entry name" value="Cyt_P450_E_grp-I_CYP1"/>
</dbReference>
<keyword evidence="9 11" id="KW-0503">Monooxygenase</keyword>
<accession>H9GLK8</accession>
<sequence>MFVGNENIISVAEALIALVVFLLVLSITRSFRKKIPPGLKRLPGPVAYPLIGNIVQMGKNPHLSFNRMRGKYGDVMQVHIGMRPVLVLSGLETIKQALVKQGEEFMARPDLYTFNMIADGQSLTFGRDTEAVWRVRKKLAQNALKTFSSAPSLTSASSCIVEEHVSEEASYLVTKLLQVMEEKGRFCPYRYVVISVANVICAVTFGKRYSHDDKELLDIIHLMDEAEKATGLGNLADFIPVLQYLPNPLMKRFKALVMNFNAFLQKNINRHYESFNKDHIRDITDSLIAQSQDMKFLAKNSIQLPEQKIVNLVNDLVGASFDTVTAALSWCIMYLVSFPEIQKKIQKELDQTIGKERTPRLSDRALLPYAEAFILEVFRHSSYVPFTIPHCTTKDTSLNGFYIPKDLCVFVNQWQVNHDE</sequence>
<keyword evidence="12" id="KW-1133">Transmembrane helix</keyword>
<evidence type="ECO:0000256" key="1">
    <source>
        <dbReference type="ARBA" id="ARBA00001971"/>
    </source>
</evidence>
<comment type="subcellular location">
    <subcellularLocation>
        <location evidence="11">Endoplasmic reticulum membrane</location>
        <topology evidence="11">Peripheral membrane protein</topology>
    </subcellularLocation>
    <subcellularLocation>
        <location evidence="11">Microsome membrane</location>
        <topology evidence="11">Peripheral membrane protein</topology>
    </subcellularLocation>
</comment>
<evidence type="ECO:0000256" key="3">
    <source>
        <dbReference type="ARBA" id="ARBA00022617"/>
    </source>
</evidence>
<keyword evidence="3 11" id="KW-0349">Heme</keyword>
<comment type="function">
    <text evidence="11">Cytochromes P450 are a group of heme-thiolate monooxygenases. They oxidize a variety of structurally unrelated compounds, including steroids, fatty acids, and xenobiotics.</text>
</comment>
<keyword evidence="4 11" id="KW-0479">Metal-binding</keyword>
<keyword evidence="7 11" id="KW-0560">Oxidoreductase</keyword>
<dbReference type="GO" id="GO:0006706">
    <property type="term" value="P:steroid catabolic process"/>
    <property type="evidence" value="ECO:0000318"/>
    <property type="project" value="GO_Central"/>
</dbReference>
<protein>
    <recommendedName>
        <fullName evidence="11">Cytochrome P450 1A</fullName>
        <ecNumber evidence="11">1.14.14.1</ecNumber>
    </recommendedName>
</protein>
<evidence type="ECO:0000256" key="9">
    <source>
        <dbReference type="ARBA" id="ARBA00023033"/>
    </source>
</evidence>
<dbReference type="EC" id="1.14.14.1" evidence="11"/>
<dbReference type="InterPro" id="IPR002401">
    <property type="entry name" value="Cyt_P450_E_grp-I"/>
</dbReference>
<dbReference type="PRINTS" id="PR00463">
    <property type="entry name" value="EP450I"/>
</dbReference>
<dbReference type="Ensembl" id="ENSACAT00000014877.4">
    <property type="protein sequence ID" value="ENSACAP00000014582.3"/>
    <property type="gene ID" value="ENSACAG00000014819.4"/>
</dbReference>
<dbReference type="GO" id="GO:0008210">
    <property type="term" value="P:estrogen metabolic process"/>
    <property type="evidence" value="ECO:0000318"/>
    <property type="project" value="GO_Central"/>
</dbReference>
<evidence type="ECO:0000313" key="13">
    <source>
        <dbReference type="Ensembl" id="ENSACAP00000014582.3"/>
    </source>
</evidence>
<comment type="similarity">
    <text evidence="2 11">Belongs to the cytochrome P450 family.</text>
</comment>
<dbReference type="GO" id="GO:0042178">
    <property type="term" value="P:xenobiotic catabolic process"/>
    <property type="evidence" value="ECO:0000318"/>
    <property type="project" value="GO_Central"/>
</dbReference>
<reference evidence="13" key="2">
    <citation type="submission" date="2025-08" db="UniProtKB">
        <authorList>
            <consortium name="Ensembl"/>
        </authorList>
    </citation>
    <scope>IDENTIFICATION</scope>
</reference>
<keyword evidence="10 12" id="KW-0472">Membrane</keyword>
<evidence type="ECO:0000256" key="5">
    <source>
        <dbReference type="ARBA" id="ARBA00022824"/>
    </source>
</evidence>
<evidence type="ECO:0000256" key="8">
    <source>
        <dbReference type="ARBA" id="ARBA00023004"/>
    </source>
</evidence>
<feature type="transmembrane region" description="Helical" evidence="12">
    <location>
        <begin position="12"/>
        <end position="31"/>
    </location>
</feature>
<keyword evidence="8 11" id="KW-0408">Iron</keyword>
<dbReference type="GO" id="GO:0005739">
    <property type="term" value="C:mitochondrion"/>
    <property type="evidence" value="ECO:0000318"/>
    <property type="project" value="GO_Central"/>
</dbReference>
<evidence type="ECO:0000313" key="14">
    <source>
        <dbReference type="Proteomes" id="UP000001646"/>
    </source>
</evidence>
<dbReference type="Bgee" id="ENSACAG00000014819">
    <property type="expression patterns" value="Expressed in liver and 2 other cell types or tissues"/>
</dbReference>
<dbReference type="PRINTS" id="PR01683">
    <property type="entry name" value="EP450ICYP1A"/>
</dbReference>
<dbReference type="AlphaFoldDB" id="H9GLK8"/>
<organism evidence="13 14">
    <name type="scientific">Anolis carolinensis</name>
    <name type="common">Green anole</name>
    <name type="synonym">American chameleon</name>
    <dbReference type="NCBI Taxonomy" id="28377"/>
    <lineage>
        <taxon>Eukaryota</taxon>
        <taxon>Metazoa</taxon>
        <taxon>Chordata</taxon>
        <taxon>Craniata</taxon>
        <taxon>Vertebrata</taxon>
        <taxon>Euteleostomi</taxon>
        <taxon>Lepidosauria</taxon>
        <taxon>Squamata</taxon>
        <taxon>Bifurcata</taxon>
        <taxon>Unidentata</taxon>
        <taxon>Episquamata</taxon>
        <taxon>Toxicofera</taxon>
        <taxon>Iguania</taxon>
        <taxon>Dactyloidae</taxon>
        <taxon>Anolis</taxon>
    </lineage>
</organism>
<evidence type="ECO:0000256" key="2">
    <source>
        <dbReference type="ARBA" id="ARBA00010617"/>
    </source>
</evidence>
<dbReference type="InterPro" id="IPR036396">
    <property type="entry name" value="Cyt_P450_sf"/>
</dbReference>
<proteinExistence type="inferred from homology"/>
<evidence type="ECO:0000256" key="4">
    <source>
        <dbReference type="ARBA" id="ARBA00022723"/>
    </source>
</evidence>
<evidence type="ECO:0000256" key="11">
    <source>
        <dbReference type="RuleBase" id="RU368045"/>
    </source>
</evidence>